<feature type="transmembrane region" description="Helical" evidence="1">
    <location>
        <begin position="115"/>
        <end position="137"/>
    </location>
</feature>
<dbReference type="AlphaFoldDB" id="A0AA46UJ62"/>
<protein>
    <submittedName>
        <fullName evidence="2">Uncharacterized protein</fullName>
    </submittedName>
</protein>
<feature type="transmembrane region" description="Helical" evidence="1">
    <location>
        <begin position="31"/>
        <end position="51"/>
    </location>
</feature>
<dbReference type="Proteomes" id="UP001163036">
    <property type="component" value="Chromosome 1"/>
</dbReference>
<evidence type="ECO:0000313" key="3">
    <source>
        <dbReference type="Proteomes" id="UP001163036"/>
    </source>
</evidence>
<keyword evidence="1" id="KW-0472">Membrane</keyword>
<gene>
    <name evidence="2" type="ORF">M5598_09385</name>
</gene>
<dbReference type="EMBL" id="CP097355">
    <property type="protein sequence ID" value="UYV25279.1"/>
    <property type="molecule type" value="Genomic_DNA"/>
</dbReference>
<name>A0AA46UJ62_VIBPH</name>
<feature type="transmembrane region" description="Helical" evidence="1">
    <location>
        <begin position="71"/>
        <end position="95"/>
    </location>
</feature>
<organism evidence="2 3">
    <name type="scientific">Vibrio parahaemolyticus</name>
    <dbReference type="NCBI Taxonomy" id="670"/>
    <lineage>
        <taxon>Bacteria</taxon>
        <taxon>Pseudomonadati</taxon>
        <taxon>Pseudomonadota</taxon>
        <taxon>Gammaproteobacteria</taxon>
        <taxon>Vibrionales</taxon>
        <taxon>Vibrionaceae</taxon>
        <taxon>Vibrio</taxon>
    </lineage>
</organism>
<keyword evidence="1" id="KW-1133">Transmembrane helix</keyword>
<evidence type="ECO:0000313" key="2">
    <source>
        <dbReference type="EMBL" id="UYV25279.1"/>
    </source>
</evidence>
<proteinExistence type="predicted"/>
<keyword evidence="1" id="KW-0812">Transmembrane</keyword>
<dbReference type="RefSeq" id="WP_025633791.1">
    <property type="nucleotide sequence ID" value="NZ_CP097355.1"/>
</dbReference>
<accession>A0AA46UJ62</accession>
<evidence type="ECO:0000256" key="1">
    <source>
        <dbReference type="SAM" id="Phobius"/>
    </source>
</evidence>
<sequence length="144" mass="16050">MSWAKLKTGIIIVLVILISEAIRLYTGLPITIIDIGVLPITCLLIYCMKYYKSPFSKTYKDTDNHQQQTPLQLIGFLIFTITLAAMGGWITWLGIQAPLQYFSSVKGAAHGYTLIQLGGLTALYSMWGALVFLFRLVSLRDKSA</sequence>
<reference evidence="2" key="1">
    <citation type="submission" date="2022-05" db="EMBL/GenBank/DDBJ databases">
        <title>Megaplasmid of Vibrio parahaemolyticus.</title>
        <authorList>
            <person name="Strauch E."/>
            <person name="Borowiak M."/>
        </authorList>
    </citation>
    <scope>NUCLEOTIDE SEQUENCE</scope>
    <source>
        <strain evidence="2">16-VB00198</strain>
    </source>
</reference>